<dbReference type="PROSITE" id="PS00108">
    <property type="entry name" value="PROTEIN_KINASE_ST"/>
    <property type="match status" value="1"/>
</dbReference>
<dbReference type="InterPro" id="IPR011009">
    <property type="entry name" value="Kinase-like_dom_sf"/>
</dbReference>
<dbReference type="InterPro" id="IPR031850">
    <property type="entry name" value="Fungal_KA1_dom"/>
</dbReference>
<evidence type="ECO:0000256" key="1">
    <source>
        <dbReference type="ARBA" id="ARBA00004266"/>
    </source>
</evidence>
<dbReference type="Pfam" id="PF00069">
    <property type="entry name" value="Pkinase"/>
    <property type="match status" value="1"/>
</dbReference>
<dbReference type="PROSITE" id="PS50011">
    <property type="entry name" value="PROTEIN_KINASE_DOM"/>
    <property type="match status" value="1"/>
</dbReference>
<evidence type="ECO:0000256" key="11">
    <source>
        <dbReference type="ARBA" id="ARBA00048679"/>
    </source>
</evidence>
<reference evidence="15 16" key="1">
    <citation type="journal article" date="2017" name="BMC Genomics">
        <title>Chromosome level assembly and secondary metabolite potential of the parasitic fungus Cordyceps militaris.</title>
        <authorList>
            <person name="Kramer G.J."/>
            <person name="Nodwell J.R."/>
        </authorList>
    </citation>
    <scope>NUCLEOTIDE SEQUENCE [LARGE SCALE GENOMIC DNA]</scope>
    <source>
        <strain evidence="15 16">ATCC 34164</strain>
    </source>
</reference>
<dbReference type="GO" id="GO:0004674">
    <property type="term" value="F:protein serine/threonine kinase activity"/>
    <property type="evidence" value="ECO:0007669"/>
    <property type="project" value="UniProtKB-KW"/>
</dbReference>
<feature type="compositionally biased region" description="Low complexity" evidence="13">
    <location>
        <begin position="626"/>
        <end position="643"/>
    </location>
</feature>
<keyword evidence="8 15" id="KW-0418">Kinase</keyword>
<dbReference type="Proteomes" id="UP000323067">
    <property type="component" value="Chromosome vi"/>
</dbReference>
<evidence type="ECO:0000256" key="2">
    <source>
        <dbReference type="ARBA" id="ARBA00010791"/>
    </source>
</evidence>
<feature type="compositionally biased region" description="Polar residues" evidence="13">
    <location>
        <begin position="664"/>
        <end position="680"/>
    </location>
</feature>
<evidence type="ECO:0000256" key="5">
    <source>
        <dbReference type="ARBA" id="ARBA00022553"/>
    </source>
</evidence>
<proteinExistence type="inferred from homology"/>
<dbReference type="GO" id="GO:0005940">
    <property type="term" value="C:septin ring"/>
    <property type="evidence" value="ECO:0007669"/>
    <property type="project" value="UniProtKB-ARBA"/>
</dbReference>
<dbReference type="OrthoDB" id="504170at2759"/>
<evidence type="ECO:0000259" key="14">
    <source>
        <dbReference type="PROSITE" id="PS50011"/>
    </source>
</evidence>
<dbReference type="GO" id="GO:0005935">
    <property type="term" value="C:cellular bud neck"/>
    <property type="evidence" value="ECO:0007669"/>
    <property type="project" value="UniProtKB-SubCell"/>
</dbReference>
<dbReference type="PROSITE" id="PS00107">
    <property type="entry name" value="PROTEIN_KINASE_ATP"/>
    <property type="match status" value="1"/>
</dbReference>
<dbReference type="VEuPathDB" id="FungiDB:CCM_03130"/>
<evidence type="ECO:0000256" key="9">
    <source>
        <dbReference type="ARBA" id="ARBA00022840"/>
    </source>
</evidence>
<evidence type="ECO:0000256" key="10">
    <source>
        <dbReference type="ARBA" id="ARBA00047899"/>
    </source>
</evidence>
<dbReference type="GO" id="GO:0005524">
    <property type="term" value="F:ATP binding"/>
    <property type="evidence" value="ECO:0007669"/>
    <property type="project" value="UniProtKB-UniRule"/>
</dbReference>
<organism evidence="15 16">
    <name type="scientific">Cordyceps militaris</name>
    <name type="common">Caterpillar fungus</name>
    <name type="synonym">Clavaria militaris</name>
    <dbReference type="NCBI Taxonomy" id="73501"/>
    <lineage>
        <taxon>Eukaryota</taxon>
        <taxon>Fungi</taxon>
        <taxon>Dikarya</taxon>
        <taxon>Ascomycota</taxon>
        <taxon>Pezizomycotina</taxon>
        <taxon>Sordariomycetes</taxon>
        <taxon>Hypocreomycetidae</taxon>
        <taxon>Hypocreales</taxon>
        <taxon>Cordycipitaceae</taxon>
        <taxon>Cordyceps</taxon>
    </lineage>
</organism>
<comment type="similarity">
    <text evidence="2">Belongs to the protein kinase superfamily. CAMK Ser/Thr protein kinase family. NIM1 subfamily.</text>
</comment>
<dbReference type="AlphaFoldDB" id="A0A2H4SA55"/>
<keyword evidence="9 12" id="KW-0067">ATP-binding</keyword>
<dbReference type="Gene3D" id="1.10.510.10">
    <property type="entry name" value="Transferase(Phosphotransferase) domain 1"/>
    <property type="match status" value="1"/>
</dbReference>
<feature type="compositionally biased region" description="Low complexity" evidence="13">
    <location>
        <begin position="158"/>
        <end position="168"/>
    </location>
</feature>
<dbReference type="EMBL" id="CP023323">
    <property type="protein sequence ID" value="ATY59992.1"/>
    <property type="molecule type" value="Genomic_DNA"/>
</dbReference>
<evidence type="ECO:0000256" key="12">
    <source>
        <dbReference type="PROSITE-ProRule" id="PRU10141"/>
    </source>
</evidence>
<feature type="region of interest" description="Disordered" evidence="13">
    <location>
        <begin position="623"/>
        <end position="722"/>
    </location>
</feature>
<evidence type="ECO:0000256" key="6">
    <source>
        <dbReference type="ARBA" id="ARBA00022679"/>
    </source>
</evidence>
<keyword evidence="7 12" id="KW-0547">Nucleotide-binding</keyword>
<dbReference type="EC" id="2.7.11.1" evidence="3"/>
<sequence>MIIRASTTPYLGQSMGSQEFHSRAAPRARPYEPPLKVWHAQDLPSCHQPRAPCRTLLTIAATPNFSYTHPNEKEMAEAVVSAARSPLAEAAYRINSPIVPTELPPKKYRNQRNEYQTANEAVAHHHVQSPTAHSVAPDARVSALMNEHQATEEDKRMSQASYASTSSSRSKRNYKTHIGPWQLGRTLGKGSSARVRLCRHNLTNQLAAVKIVNRRMAYLVQDSSLAALSKWDSHLPEPSDGHSRVPMAIEREVAILKLIEHPNIMKLYDIWENRSEIYLILEYIDQGDLFTFINTKGRLSEQVAIFFFRQMISAISYCHSFNVCHRDLKPENILITADLQIKIADFGMAALHQTATHHLATACGSPHYAAPELLKNRQYRGDKADIWSMGVILYAMLSATLPFDDPDLRVMMGKTKKGVYEMPKHISPEAEDLIRRMLQVNPERRINLQDIWNHPLVQKYSYQDDFGDLTSQMLGKGFKYDPVPRADIDPQLLRQLRSMWHMFNEQDLAHKLTCEQPNDQKAFYWLLHDYRDKQLEDFKPELAHSMSDYHHMKPSIWKKRVSTCQFSQPRANGHGRSISRFTVISNAAEGDNATVVSYDPYRASGKLQQSDSKVGHAKVIVHRDSASSPAAQARARSASNANTRRIRANSTKSAVPAKLGSAKGSMTSLNSRQGTPSRTGPSLRHKRAVDFSHMRKRSNSTSNVQSSGRRPGTAGSSIQEEISPVQRVRSVISAVPKVPTVYKRPQSDTPLVVKNASALFRDELRNFSNDIARNCDEAFRSSMIDDESVMSEGDKKNRDSTPFSFNAESPSAATEATEFSSRSWQHRPLPPLPAEDGALSDATTAADSRPGSGEGYGSGGEYIIDCIAQRAVAVSIPRQVDRRSVSAPASNPNGKKTTVLPSINENFGTNNIANDKSRIVSAPQATSKQMNGSTGDLQYLNNTENTIRMVVDSPVGQVGSRAVEVPIVKRKLTKEELGRKLHLHIAYNADRAVESGPHSGGDEAQNGGGVRKMRSWFRRVSRTDSEHETSLESQRSPAISNSSQEPQSATTDTSSKKRAFSFPFWRNSRTQEQDTAMDGEHVENDRPLSTASQARRKSSAVATVKSSESGTQRSIEIKQNWLTRLFRVKPATSYVCMNLSRRKARQEVALLLREWRRYGIRDMQVDKQRNIIFARVAAKNYLNIKEVAIAAEVVTVIEHGKRQPLSIVRFTQERGAASSFHRVVDTIRIVFDDRNLVVTDRNKQKMMIRTLTSGN</sequence>
<feature type="compositionally biased region" description="Basic and acidic residues" evidence="13">
    <location>
        <begin position="1021"/>
        <end position="1030"/>
    </location>
</feature>
<feature type="compositionally biased region" description="Low complexity" evidence="13">
    <location>
        <begin position="807"/>
        <end position="821"/>
    </location>
</feature>
<dbReference type="SMART" id="SM00220">
    <property type="entry name" value="S_TKc"/>
    <property type="match status" value="1"/>
</dbReference>
<dbReference type="InterPro" id="IPR017441">
    <property type="entry name" value="Protein_kinase_ATP_BS"/>
</dbReference>
<evidence type="ECO:0000256" key="8">
    <source>
        <dbReference type="ARBA" id="ARBA00022777"/>
    </source>
</evidence>
<keyword evidence="4" id="KW-0723">Serine/threonine-protein kinase</keyword>
<dbReference type="Gene3D" id="3.30.310.220">
    <property type="entry name" value="Fungal kinase associated-1 domain"/>
    <property type="match status" value="1"/>
</dbReference>
<evidence type="ECO:0000256" key="4">
    <source>
        <dbReference type="ARBA" id="ARBA00022527"/>
    </source>
</evidence>
<feature type="region of interest" description="Disordered" evidence="13">
    <location>
        <begin position="786"/>
        <end position="857"/>
    </location>
</feature>
<evidence type="ECO:0000313" key="16">
    <source>
        <dbReference type="Proteomes" id="UP000323067"/>
    </source>
</evidence>
<dbReference type="SUPFAM" id="SSF56112">
    <property type="entry name" value="Protein kinase-like (PK-like)"/>
    <property type="match status" value="1"/>
</dbReference>
<dbReference type="PANTHER" id="PTHR24346">
    <property type="entry name" value="MAP/MICROTUBULE AFFINITY-REGULATING KINASE"/>
    <property type="match status" value="1"/>
</dbReference>
<name>A0A2H4SA55_CORMI</name>
<evidence type="ECO:0000313" key="15">
    <source>
        <dbReference type="EMBL" id="ATY59992.1"/>
    </source>
</evidence>
<dbReference type="GO" id="GO:0035556">
    <property type="term" value="P:intracellular signal transduction"/>
    <property type="evidence" value="ECO:0007669"/>
    <property type="project" value="TreeGrafter"/>
</dbReference>
<comment type="catalytic activity">
    <reaction evidence="11">
        <text>L-seryl-[protein] + ATP = O-phospho-L-seryl-[protein] + ADP + H(+)</text>
        <dbReference type="Rhea" id="RHEA:17989"/>
        <dbReference type="Rhea" id="RHEA-COMP:9863"/>
        <dbReference type="Rhea" id="RHEA-COMP:11604"/>
        <dbReference type="ChEBI" id="CHEBI:15378"/>
        <dbReference type="ChEBI" id="CHEBI:29999"/>
        <dbReference type="ChEBI" id="CHEBI:30616"/>
        <dbReference type="ChEBI" id="CHEBI:83421"/>
        <dbReference type="ChEBI" id="CHEBI:456216"/>
        <dbReference type="EC" id="2.7.11.1"/>
    </reaction>
</comment>
<feature type="region of interest" description="Disordered" evidence="13">
    <location>
        <begin position="147"/>
        <end position="173"/>
    </location>
</feature>
<dbReference type="FunFam" id="1.10.510.10:FF:000394">
    <property type="entry name" value="Serine/threonine-protein kinase HSL1"/>
    <property type="match status" value="1"/>
</dbReference>
<protein>
    <recommendedName>
        <fullName evidence="3">non-specific serine/threonine protein kinase</fullName>
        <ecNumber evidence="3">2.7.11.1</ecNumber>
    </recommendedName>
</protein>
<feature type="region of interest" description="Disordered" evidence="13">
    <location>
        <begin position="992"/>
        <end position="1106"/>
    </location>
</feature>
<keyword evidence="5" id="KW-0597">Phosphoprotein</keyword>
<feature type="binding site" evidence="12">
    <location>
        <position position="210"/>
    </location>
    <ligand>
        <name>ATP</name>
        <dbReference type="ChEBI" id="CHEBI:30616"/>
    </ligand>
</feature>
<feature type="compositionally biased region" description="Polar residues" evidence="13">
    <location>
        <begin position="1031"/>
        <end position="1053"/>
    </location>
</feature>
<evidence type="ECO:0000256" key="7">
    <source>
        <dbReference type="ARBA" id="ARBA00022741"/>
    </source>
</evidence>
<feature type="domain" description="Protein kinase" evidence="14">
    <location>
        <begin position="181"/>
        <end position="457"/>
    </location>
</feature>
<evidence type="ECO:0000256" key="3">
    <source>
        <dbReference type="ARBA" id="ARBA00012513"/>
    </source>
</evidence>
<accession>A0A2H4SA55</accession>
<dbReference type="VEuPathDB" id="FungiDB:A9K55_005834"/>
<gene>
    <name evidence="15" type="ORF">A9K55_005834</name>
</gene>
<dbReference type="InterPro" id="IPR000719">
    <property type="entry name" value="Prot_kinase_dom"/>
</dbReference>
<comment type="catalytic activity">
    <reaction evidence="10">
        <text>L-threonyl-[protein] + ATP = O-phospho-L-threonyl-[protein] + ADP + H(+)</text>
        <dbReference type="Rhea" id="RHEA:46608"/>
        <dbReference type="Rhea" id="RHEA-COMP:11060"/>
        <dbReference type="Rhea" id="RHEA-COMP:11605"/>
        <dbReference type="ChEBI" id="CHEBI:15378"/>
        <dbReference type="ChEBI" id="CHEBI:30013"/>
        <dbReference type="ChEBI" id="CHEBI:30616"/>
        <dbReference type="ChEBI" id="CHEBI:61977"/>
        <dbReference type="ChEBI" id="CHEBI:456216"/>
        <dbReference type="EC" id="2.7.11.1"/>
    </reaction>
</comment>
<dbReference type="InterPro" id="IPR008271">
    <property type="entry name" value="Ser/Thr_kinase_AS"/>
</dbReference>
<dbReference type="PANTHER" id="PTHR24346:SF110">
    <property type="entry name" value="NON-SPECIFIC SERINE_THREONINE PROTEIN KINASE"/>
    <property type="match status" value="1"/>
</dbReference>
<dbReference type="Pfam" id="PF16797">
    <property type="entry name" value="Fungal_KA1"/>
    <property type="match status" value="1"/>
</dbReference>
<evidence type="ECO:0000256" key="13">
    <source>
        <dbReference type="SAM" id="MobiDB-lite"/>
    </source>
</evidence>
<dbReference type="InterPro" id="IPR043024">
    <property type="entry name" value="KA1_sf_fungal"/>
</dbReference>
<feature type="compositionally biased region" description="Basic residues" evidence="13">
    <location>
        <begin position="1011"/>
        <end position="1020"/>
    </location>
</feature>
<feature type="compositionally biased region" description="Polar residues" evidence="13">
    <location>
        <begin position="699"/>
        <end position="720"/>
    </location>
</feature>
<comment type="subcellular location">
    <subcellularLocation>
        <location evidence="1">Bud neck</location>
    </subcellularLocation>
</comment>
<keyword evidence="6" id="KW-0808">Transferase</keyword>